<keyword evidence="1" id="KW-0472">Membrane</keyword>
<dbReference type="InterPro" id="IPR009936">
    <property type="entry name" value="DUF1468"/>
</dbReference>
<keyword evidence="1" id="KW-1133">Transmembrane helix</keyword>
<dbReference type="Pfam" id="PF07331">
    <property type="entry name" value="TctB"/>
    <property type="match status" value="1"/>
</dbReference>
<organism evidence="3 4">
    <name type="scientific">Gemmobacter denitrificans</name>
    <dbReference type="NCBI Taxonomy" id="3123040"/>
    <lineage>
        <taxon>Bacteria</taxon>
        <taxon>Pseudomonadati</taxon>
        <taxon>Pseudomonadota</taxon>
        <taxon>Alphaproteobacteria</taxon>
        <taxon>Rhodobacterales</taxon>
        <taxon>Paracoccaceae</taxon>
        <taxon>Gemmobacter</taxon>
    </lineage>
</organism>
<evidence type="ECO:0000313" key="3">
    <source>
        <dbReference type="EMBL" id="MEH7828042.1"/>
    </source>
</evidence>
<name>A0ABU8BTN8_9RHOB</name>
<keyword evidence="1" id="KW-0812">Transmembrane</keyword>
<keyword evidence="4" id="KW-1185">Reference proteome</keyword>
<proteinExistence type="predicted"/>
<gene>
    <name evidence="3" type="ORF">V6590_07765</name>
</gene>
<dbReference type="EMBL" id="JBALHR010000003">
    <property type="protein sequence ID" value="MEH7828042.1"/>
    <property type="molecule type" value="Genomic_DNA"/>
</dbReference>
<accession>A0ABU8BTN8</accession>
<evidence type="ECO:0000259" key="2">
    <source>
        <dbReference type="Pfam" id="PF07331"/>
    </source>
</evidence>
<feature type="transmembrane region" description="Helical" evidence="1">
    <location>
        <begin position="12"/>
        <end position="33"/>
    </location>
</feature>
<reference evidence="3" key="1">
    <citation type="submission" date="2024-02" db="EMBL/GenBank/DDBJ databases">
        <title>Genome sequences of strain Gemmobacter sp. JM10B15.</title>
        <authorList>
            <person name="Zhang M."/>
        </authorList>
    </citation>
    <scope>NUCLEOTIDE SEQUENCE</scope>
    <source>
        <strain evidence="3">JM10B15</strain>
    </source>
</reference>
<evidence type="ECO:0000256" key="1">
    <source>
        <dbReference type="SAM" id="Phobius"/>
    </source>
</evidence>
<feature type="transmembrane region" description="Helical" evidence="1">
    <location>
        <begin position="123"/>
        <end position="141"/>
    </location>
</feature>
<dbReference type="Proteomes" id="UP001431963">
    <property type="component" value="Unassembled WGS sequence"/>
</dbReference>
<feature type="domain" description="DUF1468" evidence="2">
    <location>
        <begin position="17"/>
        <end position="150"/>
    </location>
</feature>
<comment type="caution">
    <text evidence="3">The sequence shown here is derived from an EMBL/GenBank/DDBJ whole genome shotgun (WGS) entry which is preliminary data.</text>
</comment>
<dbReference type="RefSeq" id="WP_335421574.1">
    <property type="nucleotide sequence ID" value="NZ_JBALHR010000003.1"/>
</dbReference>
<evidence type="ECO:0000313" key="4">
    <source>
        <dbReference type="Proteomes" id="UP001431963"/>
    </source>
</evidence>
<protein>
    <submittedName>
        <fullName evidence="3">Tripartite tricarboxylate transporter TctB family protein</fullName>
    </submittedName>
</protein>
<feature type="transmembrane region" description="Helical" evidence="1">
    <location>
        <begin position="84"/>
        <end position="117"/>
    </location>
</feature>
<sequence length="161" mass="16708">MSQFGQSGRRPDGAAFIIAAALAAIGTVILWDAGRLPDNGGYSGVGAGDVPRLIGYALLGLALWTGIDGMRGADPRPKQQPVPLLWLLGGLSVMVASIHWIGFALGATILFTCAAAAFGERRFHIAIPSGLVLGLVIYAVFDQILKLNLPAGPIETLIFGG</sequence>